<evidence type="ECO:0000313" key="8">
    <source>
        <dbReference type="EMBL" id="QDV05990.1"/>
    </source>
</evidence>
<dbReference type="GO" id="GO:0042121">
    <property type="term" value="P:alginic acid biosynthetic process"/>
    <property type="evidence" value="ECO:0007669"/>
    <property type="project" value="UniProtKB-UniPathway"/>
</dbReference>
<comment type="pathway">
    <text evidence="2">Glycan biosynthesis; alginate biosynthesis.</text>
</comment>
<dbReference type="UniPathway" id="UPA00286"/>
<keyword evidence="5" id="KW-0574">Periplasm</keyword>
<dbReference type="AlphaFoldDB" id="A0A518EPH7"/>
<dbReference type="GO" id="GO:0016740">
    <property type="term" value="F:transferase activity"/>
    <property type="evidence" value="ECO:0007669"/>
    <property type="project" value="UniProtKB-KW"/>
</dbReference>
<evidence type="ECO:0000256" key="5">
    <source>
        <dbReference type="ARBA" id="ARBA00022764"/>
    </source>
</evidence>
<keyword evidence="6" id="KW-0016">Alginate biosynthesis</keyword>
<evidence type="ECO:0000256" key="2">
    <source>
        <dbReference type="ARBA" id="ARBA00005182"/>
    </source>
</evidence>
<accession>A0A518EPH7</accession>
<keyword evidence="4" id="KW-0732">Signal</keyword>
<evidence type="ECO:0000256" key="1">
    <source>
        <dbReference type="ARBA" id="ARBA00004418"/>
    </source>
</evidence>
<dbReference type="OrthoDB" id="9760774at2"/>
<evidence type="ECO:0000256" key="6">
    <source>
        <dbReference type="ARBA" id="ARBA00022841"/>
    </source>
</evidence>
<evidence type="ECO:0000313" key="9">
    <source>
        <dbReference type="Proteomes" id="UP000320390"/>
    </source>
</evidence>
<name>A0A518EPH7_9BACT</name>
<evidence type="ECO:0000256" key="4">
    <source>
        <dbReference type="ARBA" id="ARBA00022729"/>
    </source>
</evidence>
<dbReference type="Proteomes" id="UP000320390">
    <property type="component" value="Chromosome"/>
</dbReference>
<sequence length="635" mass="68602">MEELIRPTTAPESLRSRWPTATAILSILILAATAFVDRVWPIPPPRLVGQEKAEYAAAQRRQTLRDGSLARWIEKETSTRSRVRVTLGPWWSLAMLGLGDSVKKDLVTGSDGWLFLRRRAAFDPRTLREAPAVAANTLLGLRRRLAHHDCDLRFLPIPRKSVACSARLPRGFTPQPQFDAEVIARLRDGGAPTIDLLSAWDGMAPEQLYMRLDTHWEVGGQEAAARAIGARFPDLRGDLGPIELVRTREPGPGALLRFAGFYRGHSLWPGLSAWNHVNDAPLNRVRLASEELRQGLAGPGAPGSAPIDVALAGTSFTGHLALHPLVVQELQAPVVKVASDGAAFTEPVEILLQRWKHESSLPRVLLLEFPVFQVADAFRRRPEVTRSLGSIVQRLDLGHASASVLPSRPVYRDAGVAQKGPRLRGALAPGSILSSGDGVVQLRVDVDSETLSRWSVRTAAMDIPIEFEAGGGTAWVPILEGREWSGQVQLFGTDAGAHAARLGVEVVIDHVGSLTLEAPKRVDGGNSNVIWESRDLGADVIAGDVLLVDWSGEAGPDRAGPGQARANVTVELGGSTAAGERSLSRAFPNSTGTWAVLSLGEWTGGSLEWVRVTGVHGGLVLKRLRGRTLSRGRIR</sequence>
<feature type="domain" description="AlgX/AlgJ SGNH hydrolase-like" evidence="7">
    <location>
        <begin position="106"/>
        <end position="370"/>
    </location>
</feature>
<dbReference type="InterPro" id="IPR031811">
    <property type="entry name" value="ALGX/ALGJ_SGNH-like"/>
</dbReference>
<gene>
    <name evidence="8" type="ORF">Poly30_14940</name>
</gene>
<keyword evidence="3" id="KW-0808">Transferase</keyword>
<evidence type="ECO:0000259" key="7">
    <source>
        <dbReference type="Pfam" id="PF16822"/>
    </source>
</evidence>
<proteinExistence type="predicted"/>
<keyword evidence="9" id="KW-1185">Reference proteome</keyword>
<comment type="subcellular location">
    <subcellularLocation>
        <location evidence="1">Periplasm</location>
    </subcellularLocation>
</comment>
<protein>
    <recommendedName>
        <fullName evidence="7">AlgX/AlgJ SGNH hydrolase-like domain-containing protein</fullName>
    </recommendedName>
</protein>
<reference evidence="8 9" key="1">
    <citation type="submission" date="2019-02" db="EMBL/GenBank/DDBJ databases">
        <title>Deep-cultivation of Planctomycetes and their phenomic and genomic characterization uncovers novel biology.</title>
        <authorList>
            <person name="Wiegand S."/>
            <person name="Jogler M."/>
            <person name="Boedeker C."/>
            <person name="Pinto D."/>
            <person name="Vollmers J."/>
            <person name="Rivas-Marin E."/>
            <person name="Kohn T."/>
            <person name="Peeters S.H."/>
            <person name="Heuer A."/>
            <person name="Rast P."/>
            <person name="Oberbeckmann S."/>
            <person name="Bunk B."/>
            <person name="Jeske O."/>
            <person name="Meyerdierks A."/>
            <person name="Storesund J.E."/>
            <person name="Kallscheuer N."/>
            <person name="Luecker S."/>
            <person name="Lage O.M."/>
            <person name="Pohl T."/>
            <person name="Merkel B.J."/>
            <person name="Hornburger P."/>
            <person name="Mueller R.-W."/>
            <person name="Bruemmer F."/>
            <person name="Labrenz M."/>
            <person name="Spormann A.M."/>
            <person name="Op den Camp H."/>
            <person name="Overmann J."/>
            <person name="Amann R."/>
            <person name="Jetten M.S.M."/>
            <person name="Mascher T."/>
            <person name="Medema M.H."/>
            <person name="Devos D.P."/>
            <person name="Kaster A.-K."/>
            <person name="Ovreas L."/>
            <person name="Rohde M."/>
            <person name="Galperin M.Y."/>
            <person name="Jogler C."/>
        </authorList>
    </citation>
    <scope>NUCLEOTIDE SEQUENCE [LARGE SCALE GENOMIC DNA]</scope>
    <source>
        <strain evidence="8 9">Poly30</strain>
    </source>
</reference>
<organism evidence="8 9">
    <name type="scientific">Saltatorellus ferox</name>
    <dbReference type="NCBI Taxonomy" id="2528018"/>
    <lineage>
        <taxon>Bacteria</taxon>
        <taxon>Pseudomonadati</taxon>
        <taxon>Planctomycetota</taxon>
        <taxon>Planctomycetia</taxon>
        <taxon>Planctomycetia incertae sedis</taxon>
        <taxon>Saltatorellus</taxon>
    </lineage>
</organism>
<dbReference type="EMBL" id="CP036434">
    <property type="protein sequence ID" value="QDV05990.1"/>
    <property type="molecule type" value="Genomic_DNA"/>
</dbReference>
<evidence type="ECO:0000256" key="3">
    <source>
        <dbReference type="ARBA" id="ARBA00022679"/>
    </source>
</evidence>
<dbReference type="RefSeq" id="WP_145195771.1">
    <property type="nucleotide sequence ID" value="NZ_CP036434.1"/>
</dbReference>
<dbReference type="GO" id="GO:0042597">
    <property type="term" value="C:periplasmic space"/>
    <property type="evidence" value="ECO:0007669"/>
    <property type="project" value="UniProtKB-SubCell"/>
</dbReference>
<dbReference type="Pfam" id="PF16822">
    <property type="entry name" value="ALGX"/>
    <property type="match status" value="1"/>
</dbReference>